<protein>
    <submittedName>
        <fullName evidence="1">Uncharacterized protein</fullName>
    </submittedName>
</protein>
<name>A0ABX8E1Z4_9SPHN</name>
<keyword evidence="2" id="KW-1185">Reference proteome</keyword>
<reference evidence="1 2" key="1">
    <citation type="journal article" date="2021" name="Int. J. Syst. Evol. Microbiol.">
        <title>Novosphingobium decolorationis sp. nov., an aniline blue-decolourizing bacterium isolated from East Pacific sediment.</title>
        <authorList>
            <person name="Chen X."/>
            <person name="Dong B."/>
            <person name="Chen T."/>
            <person name="Ren N."/>
            <person name="Wang J."/>
            <person name="Xu Y."/>
            <person name="Yang J."/>
            <person name="Zhu S."/>
            <person name="Chen J."/>
        </authorList>
    </citation>
    <scope>NUCLEOTIDE SEQUENCE [LARGE SCALE GENOMIC DNA]</scope>
    <source>
        <strain evidence="1 2">502str22</strain>
    </source>
</reference>
<dbReference type="Proteomes" id="UP000677126">
    <property type="component" value="Chromosome"/>
</dbReference>
<sequence length="149" mass="15507">MQSPEMAISGRLIQGIGGLRAGNAAKRQADAQAREVESAAAAQELRVRREARKAMGRQIAANFGNGLQGGSGSALDALMESQINAELDAMTLRREASSKALALRAQGGQTQTQGQWSLLEGMFGAGSAVAGMRDDWAAVRRGTTATGGY</sequence>
<dbReference type="RefSeq" id="WP_213502218.1">
    <property type="nucleotide sequence ID" value="NZ_CP054856.1"/>
</dbReference>
<accession>A0ABX8E1Z4</accession>
<organism evidence="1 2">
    <name type="scientific">Novosphingobium decolorationis</name>
    <dbReference type="NCBI Taxonomy" id="2698673"/>
    <lineage>
        <taxon>Bacteria</taxon>
        <taxon>Pseudomonadati</taxon>
        <taxon>Pseudomonadota</taxon>
        <taxon>Alphaproteobacteria</taxon>
        <taxon>Sphingomonadales</taxon>
        <taxon>Sphingomonadaceae</taxon>
        <taxon>Novosphingobium</taxon>
    </lineage>
</organism>
<dbReference type="EMBL" id="CP054856">
    <property type="protein sequence ID" value="QVM82933.1"/>
    <property type="molecule type" value="Genomic_DNA"/>
</dbReference>
<evidence type="ECO:0000313" key="2">
    <source>
        <dbReference type="Proteomes" id="UP000677126"/>
    </source>
</evidence>
<proteinExistence type="predicted"/>
<gene>
    <name evidence="1" type="ORF">HT578_03730</name>
</gene>
<evidence type="ECO:0000313" key="1">
    <source>
        <dbReference type="EMBL" id="QVM82933.1"/>
    </source>
</evidence>